<dbReference type="Proteomes" id="UP000613160">
    <property type="component" value="Unassembled WGS sequence"/>
</dbReference>
<sequence length="297" mass="32509">MLITLSRRALTRPTMRRVLRLLPLPQAVYRSLHFRDVVTLSAGPGADFRMHHFGYQVENDLYWAGYGRGWEATSLRLWALLAKRADVILDIGANTGVYALAAQAVNPAARIFAFEPVPRIAQRLAANAALNGASIAVVIAGASDQTGHATIFEPDAEHAYSASLTREMLGAAPQMLESKVPVTRIDAFAVAHGLRRVDLVKIDAERHEPEVLAGFGDRLARDRPSLLVEVLDRAMGERLSPLLSGPGYLSFRVDERMGIVPDDILGRHPGNYLLCRPDVADGLGIREGRRHADLAND</sequence>
<dbReference type="EMBL" id="BMJJ01000010">
    <property type="protein sequence ID" value="GGD31773.1"/>
    <property type="molecule type" value="Genomic_DNA"/>
</dbReference>
<gene>
    <name evidence="2" type="ORF">GCM10011335_38560</name>
</gene>
<evidence type="ECO:0000259" key="1">
    <source>
        <dbReference type="Pfam" id="PF05050"/>
    </source>
</evidence>
<feature type="domain" description="Methyltransferase FkbM" evidence="1">
    <location>
        <begin position="90"/>
        <end position="233"/>
    </location>
</feature>
<dbReference type="PANTHER" id="PTHR34203:SF15">
    <property type="entry name" value="SLL1173 PROTEIN"/>
    <property type="match status" value="1"/>
</dbReference>
<name>A0A916Y5S9_9HYPH</name>
<reference evidence="2" key="1">
    <citation type="journal article" date="2014" name="Int. J. Syst. Evol. Microbiol.">
        <title>Complete genome sequence of Corynebacterium casei LMG S-19264T (=DSM 44701T), isolated from a smear-ripened cheese.</title>
        <authorList>
            <consortium name="US DOE Joint Genome Institute (JGI-PGF)"/>
            <person name="Walter F."/>
            <person name="Albersmeier A."/>
            <person name="Kalinowski J."/>
            <person name="Ruckert C."/>
        </authorList>
    </citation>
    <scope>NUCLEOTIDE SEQUENCE</scope>
    <source>
        <strain evidence="2">CGMCC 1.15493</strain>
    </source>
</reference>
<reference evidence="2" key="2">
    <citation type="submission" date="2020-09" db="EMBL/GenBank/DDBJ databases">
        <authorList>
            <person name="Sun Q."/>
            <person name="Zhou Y."/>
        </authorList>
    </citation>
    <scope>NUCLEOTIDE SEQUENCE</scope>
    <source>
        <strain evidence="2">CGMCC 1.15493</strain>
    </source>
</reference>
<dbReference type="RefSeq" id="WP_188853808.1">
    <property type="nucleotide sequence ID" value="NZ_BMJJ01000010.1"/>
</dbReference>
<accession>A0A916Y5S9</accession>
<organism evidence="2 3">
    <name type="scientific">Aureimonas glaciei</name>
    <dbReference type="NCBI Taxonomy" id="1776957"/>
    <lineage>
        <taxon>Bacteria</taxon>
        <taxon>Pseudomonadati</taxon>
        <taxon>Pseudomonadota</taxon>
        <taxon>Alphaproteobacteria</taxon>
        <taxon>Hyphomicrobiales</taxon>
        <taxon>Aurantimonadaceae</taxon>
        <taxon>Aureimonas</taxon>
    </lineage>
</organism>
<dbReference type="PANTHER" id="PTHR34203">
    <property type="entry name" value="METHYLTRANSFERASE, FKBM FAMILY PROTEIN"/>
    <property type="match status" value="1"/>
</dbReference>
<dbReference type="AlphaFoldDB" id="A0A916Y5S9"/>
<dbReference type="SUPFAM" id="SSF53335">
    <property type="entry name" value="S-adenosyl-L-methionine-dependent methyltransferases"/>
    <property type="match status" value="1"/>
</dbReference>
<comment type="caution">
    <text evidence="2">The sequence shown here is derived from an EMBL/GenBank/DDBJ whole genome shotgun (WGS) entry which is preliminary data.</text>
</comment>
<evidence type="ECO:0000313" key="3">
    <source>
        <dbReference type="Proteomes" id="UP000613160"/>
    </source>
</evidence>
<dbReference type="InterPro" id="IPR052514">
    <property type="entry name" value="SAM-dependent_MTase"/>
</dbReference>
<proteinExistence type="predicted"/>
<keyword evidence="3" id="KW-1185">Reference proteome</keyword>
<dbReference type="NCBIfam" id="TIGR01444">
    <property type="entry name" value="fkbM_fam"/>
    <property type="match status" value="1"/>
</dbReference>
<dbReference type="InterPro" id="IPR006342">
    <property type="entry name" value="FkbM_mtfrase"/>
</dbReference>
<protein>
    <recommendedName>
        <fullName evidence="1">Methyltransferase FkbM domain-containing protein</fullName>
    </recommendedName>
</protein>
<evidence type="ECO:0000313" key="2">
    <source>
        <dbReference type="EMBL" id="GGD31773.1"/>
    </source>
</evidence>
<dbReference type="InterPro" id="IPR029063">
    <property type="entry name" value="SAM-dependent_MTases_sf"/>
</dbReference>
<dbReference type="Pfam" id="PF05050">
    <property type="entry name" value="Methyltransf_21"/>
    <property type="match status" value="1"/>
</dbReference>
<dbReference type="Gene3D" id="3.40.50.150">
    <property type="entry name" value="Vaccinia Virus protein VP39"/>
    <property type="match status" value="1"/>
</dbReference>